<evidence type="ECO:0000313" key="2">
    <source>
        <dbReference type="EMBL" id="BDD89036.1"/>
    </source>
</evidence>
<dbReference type="EMBL" id="AP025516">
    <property type="protein sequence ID" value="BDD89036.1"/>
    <property type="molecule type" value="Genomic_DNA"/>
</dbReference>
<dbReference type="Proteomes" id="UP000830055">
    <property type="component" value="Chromosome"/>
</dbReference>
<proteinExistence type="predicted"/>
<dbReference type="RefSeq" id="WP_284152362.1">
    <property type="nucleotide sequence ID" value="NZ_AP025516.1"/>
</dbReference>
<evidence type="ECO:0000313" key="3">
    <source>
        <dbReference type="Proteomes" id="UP000830055"/>
    </source>
</evidence>
<reference evidence="2 3" key="1">
    <citation type="submission" date="2022-01" db="EMBL/GenBank/DDBJ databases">
        <title>Desulfofustis limnae sp. nov., a novel mesophilic sulfate-reducing bacterium isolated from marsh soil.</title>
        <authorList>
            <person name="Watanabe M."/>
            <person name="Takahashi A."/>
            <person name="Kojima H."/>
            <person name="Fukui M."/>
        </authorList>
    </citation>
    <scope>NUCLEOTIDE SEQUENCE [LARGE SCALE GENOMIC DNA]</scope>
    <source>
        <strain evidence="2 3">PPLL</strain>
    </source>
</reference>
<feature type="domain" description="Glycosyl transferase family 1" evidence="1">
    <location>
        <begin position="243"/>
        <end position="384"/>
    </location>
</feature>
<dbReference type="SUPFAM" id="SSF53756">
    <property type="entry name" value="UDP-Glycosyltransferase/glycogen phosphorylase"/>
    <property type="match status" value="1"/>
</dbReference>
<organism evidence="2 3">
    <name type="scientific">Desulfofustis limnaeus</name>
    <dbReference type="NCBI Taxonomy" id="2740163"/>
    <lineage>
        <taxon>Bacteria</taxon>
        <taxon>Pseudomonadati</taxon>
        <taxon>Thermodesulfobacteriota</taxon>
        <taxon>Desulfobulbia</taxon>
        <taxon>Desulfobulbales</taxon>
        <taxon>Desulfocapsaceae</taxon>
        <taxon>Desulfofustis</taxon>
    </lineage>
</organism>
<name>A0ABM7WDH4_9BACT</name>
<dbReference type="Gene3D" id="3.40.50.2000">
    <property type="entry name" value="Glycogen Phosphorylase B"/>
    <property type="match status" value="2"/>
</dbReference>
<accession>A0ABM7WDH4</accession>
<gene>
    <name evidence="2" type="ORF">DPPLL_34010</name>
</gene>
<dbReference type="PANTHER" id="PTHR45947">
    <property type="entry name" value="SULFOQUINOVOSYL TRANSFERASE SQD2"/>
    <property type="match status" value="1"/>
</dbReference>
<dbReference type="PANTHER" id="PTHR45947:SF3">
    <property type="entry name" value="SULFOQUINOVOSYL TRANSFERASE SQD2"/>
    <property type="match status" value="1"/>
</dbReference>
<keyword evidence="3" id="KW-1185">Reference proteome</keyword>
<dbReference type="InterPro" id="IPR050194">
    <property type="entry name" value="Glycosyltransferase_grp1"/>
</dbReference>
<evidence type="ECO:0000259" key="1">
    <source>
        <dbReference type="Pfam" id="PF00534"/>
    </source>
</evidence>
<sequence length="415" mass="46974">MNISFYLPFVSCHGTANKKVAPTARQAGDAMTIPPPPWFPPSFLVPYAAADLLQLSTQGLDGMALYGFLQEQRHDICIASTYCSRGTYLKPWGFSLLKEQRKVALSRQSTTKSTVWLSCHCSDTAPDLLGPHCRRHLSIPYVVYQPIPPEHGHRFKIGSLAGQWLNRRALQRADLVFIDRKTTEQQLRHALPLQRIQYIKPRLNPDHFSFDLVARRALREYWSVGEQRIVMTTAMLRPGVKTIGVRKVIDSCQRLRQRGLETLLVIAGDGLDRTLLEREAREKLADQVIFIGKIPRHDLYRYYSAADVFAFPGIQESRGLVFLEAQAAGLPVVACADWSAADTVVHEKTGLLAPASQPDRFTGYLERILTNREERITMREAAKNHVRSNHAAEDGYRLVQRAMEKIVARKNQAYS</sequence>
<dbReference type="InterPro" id="IPR001296">
    <property type="entry name" value="Glyco_trans_1"/>
</dbReference>
<dbReference type="Pfam" id="PF00534">
    <property type="entry name" value="Glycos_transf_1"/>
    <property type="match status" value="1"/>
</dbReference>
<protein>
    <recommendedName>
        <fullName evidence="1">Glycosyl transferase family 1 domain-containing protein</fullName>
    </recommendedName>
</protein>